<dbReference type="InterPro" id="IPR000757">
    <property type="entry name" value="Beta-glucanase-like"/>
</dbReference>
<dbReference type="PROSITE" id="PS51762">
    <property type="entry name" value="GH16_2"/>
    <property type="match status" value="1"/>
</dbReference>
<dbReference type="InterPro" id="IPR050546">
    <property type="entry name" value="Glycosyl_Hydrlase_16"/>
</dbReference>
<dbReference type="AlphaFoldDB" id="A0A9X2BX44"/>
<evidence type="ECO:0000256" key="1">
    <source>
        <dbReference type="ARBA" id="ARBA00006865"/>
    </source>
</evidence>
<feature type="non-terminal residue" evidence="3">
    <location>
        <position position="77"/>
    </location>
</feature>
<evidence type="ECO:0000259" key="2">
    <source>
        <dbReference type="PROSITE" id="PS51762"/>
    </source>
</evidence>
<dbReference type="PANTHER" id="PTHR10963">
    <property type="entry name" value="GLYCOSYL HYDROLASE-RELATED"/>
    <property type="match status" value="1"/>
</dbReference>
<dbReference type="Gene3D" id="2.60.120.200">
    <property type="match status" value="1"/>
</dbReference>
<dbReference type="EMBL" id="JALPRX010000285">
    <property type="protein sequence ID" value="MCK8788307.1"/>
    <property type="molecule type" value="Genomic_DNA"/>
</dbReference>
<dbReference type="InterPro" id="IPR013320">
    <property type="entry name" value="ConA-like_dom_sf"/>
</dbReference>
<proteinExistence type="inferred from homology"/>
<gene>
    <name evidence="3" type="ORF">M0638_28550</name>
</gene>
<accession>A0A9X2BX44</accession>
<dbReference type="Pfam" id="PF00722">
    <property type="entry name" value="Glyco_hydro_16"/>
    <property type="match status" value="1"/>
</dbReference>
<reference evidence="3" key="1">
    <citation type="submission" date="2022-04" db="EMBL/GenBank/DDBJ databases">
        <title>Roseomonas acroporae sp. nov., isolated from coral Acropora digitifera.</title>
        <authorList>
            <person name="Sun H."/>
        </authorList>
    </citation>
    <scope>NUCLEOTIDE SEQUENCE</scope>
    <source>
        <strain evidence="3">NAR14</strain>
    </source>
</reference>
<dbReference type="GO" id="GO:0005975">
    <property type="term" value="P:carbohydrate metabolic process"/>
    <property type="evidence" value="ECO:0007669"/>
    <property type="project" value="InterPro"/>
</dbReference>
<dbReference type="RefSeq" id="WP_248670346.1">
    <property type="nucleotide sequence ID" value="NZ_JALPRX010000285.1"/>
</dbReference>
<evidence type="ECO:0000313" key="4">
    <source>
        <dbReference type="Proteomes" id="UP001139516"/>
    </source>
</evidence>
<comment type="similarity">
    <text evidence="1">Belongs to the glycosyl hydrolase 16 family.</text>
</comment>
<organism evidence="3 4">
    <name type="scientific">Roseomonas acroporae</name>
    <dbReference type="NCBI Taxonomy" id="2937791"/>
    <lineage>
        <taxon>Bacteria</taxon>
        <taxon>Pseudomonadati</taxon>
        <taxon>Pseudomonadota</taxon>
        <taxon>Alphaproteobacteria</taxon>
        <taxon>Acetobacterales</taxon>
        <taxon>Roseomonadaceae</taxon>
        <taxon>Roseomonas</taxon>
    </lineage>
</organism>
<dbReference type="Proteomes" id="UP001139516">
    <property type="component" value="Unassembled WGS sequence"/>
</dbReference>
<dbReference type="GO" id="GO:0004553">
    <property type="term" value="F:hydrolase activity, hydrolyzing O-glycosyl compounds"/>
    <property type="evidence" value="ECO:0007669"/>
    <property type="project" value="InterPro"/>
</dbReference>
<sequence>LPAQQGAFSSFWLTPSDGSWPPEIDIIEVAANDPYTIYSSIHYVNSGQTIGTPVGSMSDAFHTYGLSWTPDKITWYF</sequence>
<feature type="domain" description="GH16" evidence="2">
    <location>
        <begin position="1"/>
        <end position="77"/>
    </location>
</feature>
<keyword evidence="4" id="KW-1185">Reference proteome</keyword>
<comment type="caution">
    <text evidence="3">The sequence shown here is derived from an EMBL/GenBank/DDBJ whole genome shotgun (WGS) entry which is preliminary data.</text>
</comment>
<dbReference type="SUPFAM" id="SSF49899">
    <property type="entry name" value="Concanavalin A-like lectins/glucanases"/>
    <property type="match status" value="1"/>
</dbReference>
<name>A0A9X2BX44_9PROT</name>
<feature type="non-terminal residue" evidence="3">
    <location>
        <position position="1"/>
    </location>
</feature>
<dbReference type="PANTHER" id="PTHR10963:SF60">
    <property type="entry name" value="GRAM-NEGATIVE BACTERIA-BINDING PROTEIN 1-RELATED"/>
    <property type="match status" value="1"/>
</dbReference>
<evidence type="ECO:0000313" key="3">
    <source>
        <dbReference type="EMBL" id="MCK8788307.1"/>
    </source>
</evidence>
<protein>
    <submittedName>
        <fullName evidence="3">Family 16 glycosylhydrolase</fullName>
    </submittedName>
</protein>